<dbReference type="PROSITE" id="PS51257">
    <property type="entry name" value="PROKAR_LIPOPROTEIN"/>
    <property type="match status" value="1"/>
</dbReference>
<keyword evidence="2" id="KW-1185">Reference proteome</keyword>
<sequence>MHARWMGLALVTALAACGSEDTVAERKADAAKDVAMVKRMSKAPFEPIIPQPIADVDMERYGLSHRGCRFTAKGDKDPIFVAGPDEGFMIVPPDLDRYAARTTSAELPGGAHSTYTGLENWLDIIRLPDDETGGDAVNWPARIMLHDAQERVAFMADGMMDCTPPDAE</sequence>
<proteinExistence type="predicted"/>
<accession>A0ABT0A9D2</accession>
<dbReference type="EMBL" id="JALHAT010000003">
    <property type="protein sequence ID" value="MCJ1959814.1"/>
    <property type="molecule type" value="Genomic_DNA"/>
</dbReference>
<protein>
    <submittedName>
        <fullName evidence="1">Uncharacterized protein</fullName>
    </submittedName>
</protein>
<comment type="caution">
    <text evidence="1">The sequence shown here is derived from an EMBL/GenBank/DDBJ whole genome shotgun (WGS) entry which is preliminary data.</text>
</comment>
<reference evidence="1" key="1">
    <citation type="submission" date="2022-03" db="EMBL/GenBank/DDBJ databases">
        <title>Identification of a novel bacterium isolated from mangrove sediments.</title>
        <authorList>
            <person name="Pan X."/>
        </authorList>
    </citation>
    <scope>NUCLEOTIDE SEQUENCE</scope>
    <source>
        <strain evidence="1">B2637</strain>
    </source>
</reference>
<dbReference type="Proteomes" id="UP001162802">
    <property type="component" value="Unassembled WGS sequence"/>
</dbReference>
<evidence type="ECO:0000313" key="1">
    <source>
        <dbReference type="EMBL" id="MCJ1959814.1"/>
    </source>
</evidence>
<gene>
    <name evidence="1" type="ORF">MTR65_03885</name>
</gene>
<name>A0ABT0A9D2_9SPHN</name>
<evidence type="ECO:0000313" key="2">
    <source>
        <dbReference type="Proteomes" id="UP001162802"/>
    </source>
</evidence>
<organism evidence="1 2">
    <name type="scientific">Novosphingobium mangrovi</name>
    <name type="common">ex Hu et al. 2023</name>
    <dbReference type="NCBI Taxonomy" id="2930094"/>
    <lineage>
        <taxon>Bacteria</taxon>
        <taxon>Pseudomonadati</taxon>
        <taxon>Pseudomonadota</taxon>
        <taxon>Alphaproteobacteria</taxon>
        <taxon>Sphingomonadales</taxon>
        <taxon>Sphingomonadaceae</taxon>
        <taxon>Novosphingobium</taxon>
    </lineage>
</organism>